<dbReference type="STRING" id="546269.HMPREF0389_01447"/>
<accession>D6GTK9</accession>
<evidence type="ECO:0000256" key="1">
    <source>
        <dbReference type="ARBA" id="ARBA00008007"/>
    </source>
</evidence>
<dbReference type="InterPro" id="IPR051910">
    <property type="entry name" value="ComF/GntX_DNA_util-trans"/>
</dbReference>
<dbReference type="Gene3D" id="3.40.50.2020">
    <property type="match status" value="1"/>
</dbReference>
<dbReference type="PANTHER" id="PTHR47505">
    <property type="entry name" value="DNA UTILIZATION PROTEIN YHGH"/>
    <property type="match status" value="1"/>
</dbReference>
<dbReference type="InterPro" id="IPR044005">
    <property type="entry name" value="DZR_2"/>
</dbReference>
<dbReference type="EMBL" id="CP002390">
    <property type="protein sequence ID" value="EFE27816.2"/>
    <property type="molecule type" value="Genomic_DNA"/>
</dbReference>
<proteinExistence type="inferred from homology"/>
<sequence length="245" mass="28881">MKIELFQTERLDEIKEFFGELIFPSNLNCIGCGESIWNKNPYSLCHSCYQKLEFTDQVCKHCGRRTLLGTSCFCQSEHYYFDSIDTCLVYNDFLQKLIFRYKYGHQTYLSRFFTEILIQKLNEKEIFYDYITYVPIHRNRMRERGFNQTQLIAEMVGEHFSVPVVEFVTRTKDTPFLSSYRPFQRMLLVEDAFEHKEIEVQPKSNILILDDIVTSGSTLSTVSKVIKKEHDSLRVHCIAIGNARV</sequence>
<dbReference type="KEGG" id="faa:HMPREF0389_01447"/>
<reference evidence="4" key="1">
    <citation type="submission" date="2010-12" db="EMBL/GenBank/DDBJ databases">
        <title>The genome sequence of Filifactor alocis strain ATCC 35896.</title>
        <authorList>
            <consortium name="The Broad Institute Genome Sequencing Platform"/>
            <person name="Ward D."/>
            <person name="Earl A."/>
            <person name="Feldgarden M."/>
            <person name="Young S.K."/>
            <person name="Gargeya S."/>
            <person name="Zeng Q."/>
            <person name="Alvarado L."/>
            <person name="Berlin A."/>
            <person name="Bochicchio J."/>
            <person name="Chapman S.B."/>
            <person name="Chen Z."/>
            <person name="Freedman E."/>
            <person name="Gellesch M."/>
            <person name="Goldberg J."/>
            <person name="Griggs A."/>
            <person name="Gujja S."/>
            <person name="Heilman E."/>
            <person name="Heiman D."/>
            <person name="Howarth C."/>
            <person name="Mehta T."/>
            <person name="Neiman D."/>
            <person name="Pearson M."/>
            <person name="Roberts A."/>
            <person name="Saif S."/>
            <person name="Shea T."/>
            <person name="Shenoy N."/>
            <person name="Sisk P."/>
            <person name="Stolte C."/>
            <person name="Sykes S."/>
            <person name="White J."/>
            <person name="Yandava C."/>
            <person name="Izard J."/>
            <person name="Blanton J.M."/>
            <person name="Baranova O.V."/>
            <person name="Tanner A.C."/>
            <person name="Dewhirst F.E."/>
            <person name="Haas B."/>
            <person name="Nusbaum C."/>
            <person name="Birren B."/>
        </authorList>
    </citation>
    <scope>NUCLEOTIDE SEQUENCE [LARGE SCALE GENOMIC DNA]</scope>
    <source>
        <strain evidence="4">ATCC 35896 / D40 B5</strain>
    </source>
</reference>
<gene>
    <name evidence="3" type="ordered locus">HMPREF0389_01447</name>
</gene>
<dbReference type="Proteomes" id="UP000007468">
    <property type="component" value="Chromosome"/>
</dbReference>
<dbReference type="Pfam" id="PF18912">
    <property type="entry name" value="DZR_2"/>
    <property type="match status" value="1"/>
</dbReference>
<dbReference type="InterPro" id="IPR000836">
    <property type="entry name" value="PRTase_dom"/>
</dbReference>
<dbReference type="SUPFAM" id="SSF53271">
    <property type="entry name" value="PRTase-like"/>
    <property type="match status" value="1"/>
</dbReference>
<dbReference type="AlphaFoldDB" id="D6GTK9"/>
<dbReference type="SUPFAM" id="SSF57184">
    <property type="entry name" value="Growth factor receptor domain"/>
    <property type="match status" value="1"/>
</dbReference>
<dbReference type="PANTHER" id="PTHR47505:SF1">
    <property type="entry name" value="DNA UTILIZATION PROTEIN YHGH"/>
    <property type="match status" value="1"/>
</dbReference>
<evidence type="ECO:0000259" key="2">
    <source>
        <dbReference type="Pfam" id="PF18912"/>
    </source>
</evidence>
<dbReference type="RefSeq" id="WP_014262493.1">
    <property type="nucleotide sequence ID" value="NC_016630.1"/>
</dbReference>
<protein>
    <submittedName>
        <fullName evidence="3">ComF family protein</fullName>
    </submittedName>
</protein>
<feature type="domain" description="Double zinc ribbon" evidence="2">
    <location>
        <begin position="20"/>
        <end position="72"/>
    </location>
</feature>
<dbReference type="OrthoDB" id="9779910at2"/>
<comment type="similarity">
    <text evidence="1">Belongs to the ComF/GntX family.</text>
</comment>
<dbReference type="CDD" id="cd06223">
    <property type="entry name" value="PRTases_typeI"/>
    <property type="match status" value="1"/>
</dbReference>
<evidence type="ECO:0000313" key="4">
    <source>
        <dbReference type="Proteomes" id="UP000007468"/>
    </source>
</evidence>
<name>D6GTK9_FILAD</name>
<dbReference type="eggNOG" id="COG1040">
    <property type="taxonomic scope" value="Bacteria"/>
</dbReference>
<dbReference type="InterPro" id="IPR009030">
    <property type="entry name" value="Growth_fac_rcpt_cys_sf"/>
</dbReference>
<dbReference type="InterPro" id="IPR029057">
    <property type="entry name" value="PRTase-like"/>
</dbReference>
<keyword evidence="4" id="KW-1185">Reference proteome</keyword>
<evidence type="ECO:0000313" key="3">
    <source>
        <dbReference type="EMBL" id="EFE27816.2"/>
    </source>
</evidence>
<dbReference type="HOGENOM" id="CLU_054549_1_1_9"/>
<organism evidence="3 4">
    <name type="scientific">Filifactor alocis (strain ATCC 35896 / CCUG 47790 / D40 B5)</name>
    <name type="common">Fusobacterium alocis</name>
    <dbReference type="NCBI Taxonomy" id="546269"/>
    <lineage>
        <taxon>Bacteria</taxon>
        <taxon>Bacillati</taxon>
        <taxon>Bacillota</taxon>
        <taxon>Clostridia</taxon>
        <taxon>Peptostreptococcales</taxon>
        <taxon>Filifactoraceae</taxon>
        <taxon>Filifactor</taxon>
    </lineage>
</organism>